<evidence type="ECO:0000313" key="1">
    <source>
        <dbReference type="EMBL" id="VAX26617.1"/>
    </source>
</evidence>
<organism evidence="1">
    <name type="scientific">hydrothermal vent metagenome</name>
    <dbReference type="NCBI Taxonomy" id="652676"/>
    <lineage>
        <taxon>unclassified sequences</taxon>
        <taxon>metagenomes</taxon>
        <taxon>ecological metagenomes</taxon>
    </lineage>
</organism>
<accession>A0A3B1DD81</accession>
<name>A0A3B1DD81_9ZZZZ</name>
<dbReference type="AlphaFoldDB" id="A0A3B1DD81"/>
<proteinExistence type="predicted"/>
<reference evidence="1" key="1">
    <citation type="submission" date="2018-06" db="EMBL/GenBank/DDBJ databases">
        <authorList>
            <person name="Zhirakovskaya E."/>
        </authorList>
    </citation>
    <scope>NUCLEOTIDE SEQUENCE</scope>
</reference>
<evidence type="ECO:0008006" key="2">
    <source>
        <dbReference type="Google" id="ProtNLM"/>
    </source>
</evidence>
<dbReference type="EMBL" id="UOGF01000016">
    <property type="protein sequence ID" value="VAX26617.1"/>
    <property type="molecule type" value="Genomic_DNA"/>
</dbReference>
<gene>
    <name evidence="1" type="ORF">MNBD_NITROSPIRAE01-944</name>
</gene>
<sequence length="204" mass="23681">MAISSRVRRYLSPLFVIVLLLFSADLHAQMPAWQTNFRLQVFSPKVKTIVYEGKLFLKGLKARIEPSDAEEIDLYDFETQMEIRIFPKDGIYFRKSLSLAKQIKAAKEGWGPMPESFHEKKVLLRKGNFKGQAARLYFITIERQTQTAYMMRWVTDEAMPLPLRAIYSGSGRETIIVDFEPKKDANLRDEMFTPPSDYLSLNPF</sequence>
<protein>
    <recommendedName>
        <fullName evidence="2">Outer membrane lipoprotein carrier protein LolA</fullName>
    </recommendedName>
</protein>